<protein>
    <submittedName>
        <fullName evidence="2">Putative Ketopantoate reductase ApbA/PanE domain protein</fullName>
    </submittedName>
</protein>
<reference evidence="2 3" key="1">
    <citation type="journal article" date="2013" name="ISME J.">
        <title>A metabolic model for members of the genus Tetrasphaera involved in enhanced biological phosphorus removal.</title>
        <authorList>
            <person name="Kristiansen R."/>
            <person name="Nguyen H.T.T."/>
            <person name="Saunders A.M."/>
            <person name="Nielsen J.L."/>
            <person name="Wimmer R."/>
            <person name="Le V.Q."/>
            <person name="McIlroy S.J."/>
            <person name="Petrovski S."/>
            <person name="Seviour R.J."/>
            <person name="Calteau A."/>
            <person name="Nielsen K.L."/>
            <person name="Nielsen P.H."/>
        </authorList>
    </citation>
    <scope>NUCLEOTIDE SEQUENCE [LARGE SCALE GENOMIC DNA]</scope>
    <source>
        <strain evidence="2 3">Lp2</strain>
    </source>
</reference>
<dbReference type="AlphaFoldDB" id="N0E024"/>
<dbReference type="OrthoDB" id="9793586at2"/>
<dbReference type="eggNOG" id="COG1893">
    <property type="taxonomic scope" value="Bacteria"/>
</dbReference>
<proteinExistence type="predicted"/>
<dbReference type="Proteomes" id="UP000013167">
    <property type="component" value="Unassembled WGS sequence"/>
</dbReference>
<sequence>MTQQRSMAVVGAGVVGQVYAGRLAEAGHRVHLIARGATLTDLTREGVRLHRDGRTSTPDVDIVADPADLPGEVDVAYLAVRADQVESALPLLERVPARVVVTLVNLAGEARPVADRLGRERTILGFSGVGGTRGPDGVTYHEVKQQPTTIGRAGGREQAVVADLRGAGFTVDTVDDPVAWLATHAVFIAGIGAAVLRSGDSTTLGRDRAATSQMVLAVRDGFQALSRLGTPVIPTPLKVIFTQVPRLISVPYWQRQLRGELGTLALEPHVLSTRDTEFRMLAEAARELTGWSPILDRHLASAGFSAERPR</sequence>
<dbReference type="Gene3D" id="3.40.50.720">
    <property type="entry name" value="NAD(P)-binding Rossmann-like Domain"/>
    <property type="match status" value="1"/>
</dbReference>
<dbReference type="EMBL" id="CAIZ01000035">
    <property type="protein sequence ID" value="CCH69025.1"/>
    <property type="molecule type" value="Genomic_DNA"/>
</dbReference>
<comment type="caution">
    <text evidence="2">The sequence shown here is derived from an EMBL/GenBank/DDBJ whole genome shotgun (WGS) entry which is preliminary data.</text>
</comment>
<organism evidence="2 3">
    <name type="scientific">Phycicoccus elongatus Lp2</name>
    <dbReference type="NCBI Taxonomy" id="1193181"/>
    <lineage>
        <taxon>Bacteria</taxon>
        <taxon>Bacillati</taxon>
        <taxon>Actinomycetota</taxon>
        <taxon>Actinomycetes</taxon>
        <taxon>Micrococcales</taxon>
        <taxon>Intrasporangiaceae</taxon>
        <taxon>Phycicoccus</taxon>
    </lineage>
</organism>
<dbReference type="InterPro" id="IPR036291">
    <property type="entry name" value="NAD(P)-bd_dom_sf"/>
</dbReference>
<accession>N0E024</accession>
<feature type="domain" description="Ketopantoate reductase N-terminal" evidence="1">
    <location>
        <begin position="8"/>
        <end position="153"/>
    </location>
</feature>
<dbReference type="RefSeq" id="WP_010849282.1">
    <property type="nucleotide sequence ID" value="NZ_HF570956.1"/>
</dbReference>
<dbReference type="STRING" id="1193181.BN10_130039"/>
<dbReference type="InterPro" id="IPR013332">
    <property type="entry name" value="KPR_N"/>
</dbReference>
<gene>
    <name evidence="2" type="ORF">BN10_130039</name>
</gene>
<evidence type="ECO:0000313" key="3">
    <source>
        <dbReference type="Proteomes" id="UP000013167"/>
    </source>
</evidence>
<evidence type="ECO:0000259" key="1">
    <source>
        <dbReference type="Pfam" id="PF02558"/>
    </source>
</evidence>
<dbReference type="Pfam" id="PF02558">
    <property type="entry name" value="ApbA"/>
    <property type="match status" value="1"/>
</dbReference>
<evidence type="ECO:0000313" key="2">
    <source>
        <dbReference type="EMBL" id="CCH69025.1"/>
    </source>
</evidence>
<keyword evidence="3" id="KW-1185">Reference proteome</keyword>
<dbReference type="HOGENOM" id="CLU_055593_2_0_11"/>
<dbReference type="SUPFAM" id="SSF51735">
    <property type="entry name" value="NAD(P)-binding Rossmann-fold domains"/>
    <property type="match status" value="1"/>
</dbReference>
<name>N0E024_9MICO</name>